<name>A0A9X5I4U1_9CYAN</name>
<dbReference type="SUPFAM" id="SSF56281">
    <property type="entry name" value="Metallo-hydrolase/oxidoreductase"/>
    <property type="match status" value="1"/>
</dbReference>
<dbReference type="RefSeq" id="WP_039716569.1">
    <property type="nucleotide sequence ID" value="NZ_JTJC03000002.1"/>
</dbReference>
<dbReference type="AlphaFoldDB" id="A0A9X5I4U1"/>
<sequence>MRIHHLNCGCMCPLGGALFDGFSRGLSACLVCHCLLVETEQGLVLIDTGFGQRDLEAPDSRLSQFFIQVNRIQFDRKYTALHQLEQLGFSANDVRHIVVTHLDFDHAGGLEDFPEATVHVMQAEIEATRSRHGFIASQRYRPGQWDEVKSWKYYSAGGEPWFGFEAVRNLEGLPPEILMIPLVGHTRGHAGIAIDTPQGWLLHAGDAYFYRHEMGSPQRRCTPGLRAYQWMMEVDRQARIYNQQRLHALSLDRSKDVRLFCSHDAIEFETFAKRSN</sequence>
<evidence type="ECO:0000256" key="4">
    <source>
        <dbReference type="ARBA" id="ARBA00022833"/>
    </source>
</evidence>
<evidence type="ECO:0000313" key="6">
    <source>
        <dbReference type="EMBL" id="NHC34964.1"/>
    </source>
</evidence>
<dbReference type="SMART" id="SM00849">
    <property type="entry name" value="Lactamase_B"/>
    <property type="match status" value="1"/>
</dbReference>
<dbReference type="Gene3D" id="3.60.15.10">
    <property type="entry name" value="Ribonuclease Z/Hydroxyacylglutathione hydrolase-like"/>
    <property type="match status" value="1"/>
</dbReference>
<keyword evidence="2" id="KW-0479">Metal-binding</keyword>
<dbReference type="Pfam" id="PF00753">
    <property type="entry name" value="Lactamase_B"/>
    <property type="match status" value="1"/>
</dbReference>
<dbReference type="GO" id="GO:0016787">
    <property type="term" value="F:hydrolase activity"/>
    <property type="evidence" value="ECO:0007669"/>
    <property type="project" value="UniProtKB-KW"/>
</dbReference>
<reference evidence="6 7" key="1">
    <citation type="journal article" date="2015" name="Genome Announc.">
        <title>Draft Genome Sequence of the Terrestrial Cyanobacterium Scytonema millei VB511283, Isolated from Eastern India.</title>
        <authorList>
            <person name="Sen D."/>
            <person name="Chandrababunaidu M.M."/>
            <person name="Singh D."/>
            <person name="Sanghi N."/>
            <person name="Ghorai A."/>
            <person name="Mishra G.P."/>
            <person name="Madduluri M."/>
            <person name="Adhikary S.P."/>
            <person name="Tripathy S."/>
        </authorList>
    </citation>
    <scope>NUCLEOTIDE SEQUENCE [LARGE SCALE GENOMIC DNA]</scope>
    <source>
        <strain evidence="6 7">VB511283</strain>
    </source>
</reference>
<dbReference type="InterPro" id="IPR036866">
    <property type="entry name" value="RibonucZ/Hydroxyglut_hydro"/>
</dbReference>
<dbReference type="GO" id="GO:0046872">
    <property type="term" value="F:metal ion binding"/>
    <property type="evidence" value="ECO:0007669"/>
    <property type="project" value="UniProtKB-KW"/>
</dbReference>
<comment type="similarity">
    <text evidence="1">Belongs to the metallo-beta-lactamase superfamily.</text>
</comment>
<protein>
    <submittedName>
        <fullName evidence="6">MBL fold metallo-hydrolase</fullName>
    </submittedName>
</protein>
<dbReference type="OrthoDB" id="333278at2"/>
<evidence type="ECO:0000256" key="2">
    <source>
        <dbReference type="ARBA" id="ARBA00022723"/>
    </source>
</evidence>
<accession>A0A9X5I4U1</accession>
<evidence type="ECO:0000259" key="5">
    <source>
        <dbReference type="SMART" id="SM00849"/>
    </source>
</evidence>
<dbReference type="PANTHER" id="PTHR42978">
    <property type="entry name" value="QUORUM-QUENCHING LACTONASE YTNP-RELATED-RELATED"/>
    <property type="match status" value="1"/>
</dbReference>
<dbReference type="CDD" id="cd07742">
    <property type="entry name" value="metallo-hydrolase-like_MBL-fold"/>
    <property type="match status" value="1"/>
</dbReference>
<organism evidence="6 7">
    <name type="scientific">Scytonema millei VB511283</name>
    <dbReference type="NCBI Taxonomy" id="1245923"/>
    <lineage>
        <taxon>Bacteria</taxon>
        <taxon>Bacillati</taxon>
        <taxon>Cyanobacteriota</taxon>
        <taxon>Cyanophyceae</taxon>
        <taxon>Nostocales</taxon>
        <taxon>Scytonemataceae</taxon>
        <taxon>Scytonema</taxon>
    </lineage>
</organism>
<evidence type="ECO:0000256" key="3">
    <source>
        <dbReference type="ARBA" id="ARBA00022801"/>
    </source>
</evidence>
<keyword evidence="4" id="KW-0862">Zinc</keyword>
<gene>
    <name evidence="6" type="ORF">QH73_0009870</name>
</gene>
<dbReference type="InterPro" id="IPR051013">
    <property type="entry name" value="MBL_superfamily_lactonases"/>
</dbReference>
<dbReference type="Proteomes" id="UP000031532">
    <property type="component" value="Unassembled WGS sequence"/>
</dbReference>
<dbReference type="EMBL" id="JTJC03000002">
    <property type="protein sequence ID" value="NHC34964.1"/>
    <property type="molecule type" value="Genomic_DNA"/>
</dbReference>
<evidence type="ECO:0000313" key="7">
    <source>
        <dbReference type="Proteomes" id="UP000031532"/>
    </source>
</evidence>
<comment type="caution">
    <text evidence="6">The sequence shown here is derived from an EMBL/GenBank/DDBJ whole genome shotgun (WGS) entry which is preliminary data.</text>
</comment>
<evidence type="ECO:0000256" key="1">
    <source>
        <dbReference type="ARBA" id="ARBA00007749"/>
    </source>
</evidence>
<proteinExistence type="inferred from homology"/>
<feature type="domain" description="Metallo-beta-lactamase" evidence="5">
    <location>
        <begin position="31"/>
        <end position="263"/>
    </location>
</feature>
<dbReference type="InterPro" id="IPR001279">
    <property type="entry name" value="Metallo-B-lactamas"/>
</dbReference>
<keyword evidence="7" id="KW-1185">Reference proteome</keyword>
<keyword evidence="3" id="KW-0378">Hydrolase</keyword>
<dbReference type="PANTHER" id="PTHR42978:SF3">
    <property type="entry name" value="BLR3078 PROTEIN"/>
    <property type="match status" value="1"/>
</dbReference>